<dbReference type="InterPro" id="IPR018062">
    <property type="entry name" value="HTH_AraC-typ_CS"/>
</dbReference>
<protein>
    <submittedName>
        <fullName evidence="5">HTH-type transcriptional activator Btr</fullName>
    </submittedName>
</protein>
<dbReference type="PANTHER" id="PTHR46796:SF6">
    <property type="entry name" value="ARAC SUBFAMILY"/>
    <property type="match status" value="1"/>
</dbReference>
<dbReference type="PRINTS" id="PR00032">
    <property type="entry name" value="HTHARAC"/>
</dbReference>
<evidence type="ECO:0000313" key="5">
    <source>
        <dbReference type="EMBL" id="OIR00526.1"/>
    </source>
</evidence>
<dbReference type="Pfam" id="PF12833">
    <property type="entry name" value="HTH_18"/>
    <property type="match status" value="1"/>
</dbReference>
<evidence type="ECO:0000256" key="3">
    <source>
        <dbReference type="ARBA" id="ARBA00023163"/>
    </source>
</evidence>
<keyword evidence="2" id="KW-0238">DNA-binding</keyword>
<accession>A0A1J5SKA5</accession>
<dbReference type="PANTHER" id="PTHR46796">
    <property type="entry name" value="HTH-TYPE TRANSCRIPTIONAL ACTIVATOR RHAS-RELATED"/>
    <property type="match status" value="1"/>
</dbReference>
<dbReference type="PROSITE" id="PS00041">
    <property type="entry name" value="HTH_ARAC_FAMILY_1"/>
    <property type="match status" value="1"/>
</dbReference>
<keyword evidence="3" id="KW-0804">Transcription</keyword>
<name>A0A1J5SKA5_9ZZZZ</name>
<keyword evidence="1" id="KW-0805">Transcription regulation</keyword>
<sequence length="294" mass="32624">MSKAVMIDFTSTPHESVAMVKERLARNGLCIGRADFRSNTGSWLGAAQLTIIMHEGEPFEFGWRTSIKKAEKHIVTAGQFHIAPAGQPAFLEWQGTQSAITVAMTAFFLEQTVGEAFDGDIPELPPQGAIHDTVVEELIVTLRRGLRDHGRYNGLRLDHAGAMLALHLFEHHGRSNSATARPALSGGLGSSRRRRVVDYIEAHLGEDMNLGELAAEAGLTQHHFGKAFKTSVGQSPWQYVNERRVSRARDMLCRGERSITEIAHELGFSSHSHFTDVFRKITGITPSHFRKDYL</sequence>
<dbReference type="GO" id="GO:0003700">
    <property type="term" value="F:DNA-binding transcription factor activity"/>
    <property type="evidence" value="ECO:0007669"/>
    <property type="project" value="InterPro"/>
</dbReference>
<dbReference type="PROSITE" id="PS01124">
    <property type="entry name" value="HTH_ARAC_FAMILY_2"/>
    <property type="match status" value="1"/>
</dbReference>
<dbReference type="AlphaFoldDB" id="A0A1J5SKA5"/>
<dbReference type="SUPFAM" id="SSF46689">
    <property type="entry name" value="Homeodomain-like"/>
    <property type="match status" value="2"/>
</dbReference>
<evidence type="ECO:0000259" key="4">
    <source>
        <dbReference type="PROSITE" id="PS01124"/>
    </source>
</evidence>
<dbReference type="InterPro" id="IPR020449">
    <property type="entry name" value="Tscrpt_reg_AraC-type_HTH"/>
</dbReference>
<dbReference type="EMBL" id="MLJW01000094">
    <property type="protein sequence ID" value="OIR00526.1"/>
    <property type="molecule type" value="Genomic_DNA"/>
</dbReference>
<reference evidence="5" key="1">
    <citation type="submission" date="2016-10" db="EMBL/GenBank/DDBJ databases">
        <title>Sequence of Gallionella enrichment culture.</title>
        <authorList>
            <person name="Poehlein A."/>
            <person name="Muehling M."/>
            <person name="Daniel R."/>
        </authorList>
    </citation>
    <scope>NUCLEOTIDE SEQUENCE</scope>
</reference>
<evidence type="ECO:0000256" key="2">
    <source>
        <dbReference type="ARBA" id="ARBA00023125"/>
    </source>
</evidence>
<proteinExistence type="predicted"/>
<gene>
    <name evidence="5" type="primary">btr_2</name>
    <name evidence="5" type="ORF">GALL_173990</name>
</gene>
<organism evidence="5">
    <name type="scientific">mine drainage metagenome</name>
    <dbReference type="NCBI Taxonomy" id="410659"/>
    <lineage>
        <taxon>unclassified sequences</taxon>
        <taxon>metagenomes</taxon>
        <taxon>ecological metagenomes</taxon>
    </lineage>
</organism>
<dbReference type="SMART" id="SM00342">
    <property type="entry name" value="HTH_ARAC"/>
    <property type="match status" value="1"/>
</dbReference>
<feature type="domain" description="HTH araC/xylS-type" evidence="4">
    <location>
        <begin position="194"/>
        <end position="292"/>
    </location>
</feature>
<dbReference type="InterPro" id="IPR009057">
    <property type="entry name" value="Homeodomain-like_sf"/>
</dbReference>
<dbReference type="GO" id="GO:0043565">
    <property type="term" value="F:sequence-specific DNA binding"/>
    <property type="evidence" value="ECO:0007669"/>
    <property type="project" value="InterPro"/>
</dbReference>
<dbReference type="InterPro" id="IPR018060">
    <property type="entry name" value="HTH_AraC"/>
</dbReference>
<evidence type="ECO:0000256" key="1">
    <source>
        <dbReference type="ARBA" id="ARBA00023015"/>
    </source>
</evidence>
<dbReference type="Gene3D" id="1.10.10.60">
    <property type="entry name" value="Homeodomain-like"/>
    <property type="match status" value="2"/>
</dbReference>
<comment type="caution">
    <text evidence="5">The sequence shown here is derived from an EMBL/GenBank/DDBJ whole genome shotgun (WGS) entry which is preliminary data.</text>
</comment>
<dbReference type="InterPro" id="IPR050204">
    <property type="entry name" value="AraC_XylS_family_regulators"/>
</dbReference>